<keyword evidence="6" id="KW-0229">DNA integration</keyword>
<feature type="coiled-coil region" evidence="10">
    <location>
        <begin position="8"/>
        <end position="38"/>
    </location>
</feature>
<feature type="domain" description="Retroviral polymerase SH3-like" evidence="12">
    <location>
        <begin position="111"/>
        <end position="155"/>
    </location>
</feature>
<keyword evidence="1" id="KW-0540">Nuclease</keyword>
<dbReference type="GO" id="GO:0016787">
    <property type="term" value="F:hydrolase activity"/>
    <property type="evidence" value="ECO:0007669"/>
    <property type="project" value="UniProtKB-KW"/>
</dbReference>
<feature type="region of interest" description="Disordered" evidence="11">
    <location>
        <begin position="176"/>
        <end position="208"/>
    </location>
</feature>
<keyword evidence="8" id="KW-0548">Nucleotidyltransferase</keyword>
<name>A0A371HKZ5_MUCPR</name>
<evidence type="ECO:0000256" key="8">
    <source>
        <dbReference type="ARBA" id="ARBA00022932"/>
    </source>
</evidence>
<keyword evidence="3" id="KW-0255">Endonuclease</keyword>
<dbReference type="PANTHER" id="PTHR42648:SF11">
    <property type="entry name" value="TRANSPOSON TY4-P GAG-POL POLYPROTEIN"/>
    <property type="match status" value="1"/>
</dbReference>
<evidence type="ECO:0000256" key="11">
    <source>
        <dbReference type="SAM" id="MobiDB-lite"/>
    </source>
</evidence>
<dbReference type="GO" id="GO:0046872">
    <property type="term" value="F:metal ion binding"/>
    <property type="evidence" value="ECO:0007669"/>
    <property type="project" value="UniProtKB-KW"/>
</dbReference>
<dbReference type="AlphaFoldDB" id="A0A371HKZ5"/>
<dbReference type="GO" id="GO:0006310">
    <property type="term" value="P:DNA recombination"/>
    <property type="evidence" value="ECO:0007669"/>
    <property type="project" value="UniProtKB-KW"/>
</dbReference>
<evidence type="ECO:0000313" key="13">
    <source>
        <dbReference type="EMBL" id="RDY03481.1"/>
    </source>
</evidence>
<sequence>MMLNLVKVQKVEVEEEIIEVEVEEIKKEEDVANSTNEEITTSYHIIKEEVKTILVLPIGEEDVIHHGCSMLIDKNGRFIGKCPTKSVCDKTPKEAWGGKRPSIRHLRVFGCIAYAHVLDQLKKKLDDKGEMCIFIGYSTNSKAYKLYNPKTKKFQKEKLLILDNYEEHERHMDSILDEPKSSNRPQRHHQLPTKLQDYVVGNDNDPSE</sequence>
<comment type="caution">
    <text evidence="13">The sequence shown here is derived from an EMBL/GenBank/DDBJ whole genome shotgun (WGS) entry which is preliminary data.</text>
</comment>
<dbReference type="InterPro" id="IPR039537">
    <property type="entry name" value="Retrotran_Ty1/copia-like"/>
</dbReference>
<evidence type="ECO:0000256" key="2">
    <source>
        <dbReference type="ARBA" id="ARBA00022723"/>
    </source>
</evidence>
<evidence type="ECO:0000256" key="4">
    <source>
        <dbReference type="ARBA" id="ARBA00022801"/>
    </source>
</evidence>
<evidence type="ECO:0000256" key="10">
    <source>
        <dbReference type="SAM" id="Coils"/>
    </source>
</evidence>
<keyword evidence="14" id="KW-1185">Reference proteome</keyword>
<evidence type="ECO:0000256" key="9">
    <source>
        <dbReference type="ARBA" id="ARBA00023172"/>
    </source>
</evidence>
<keyword evidence="5" id="KW-0460">Magnesium</keyword>
<keyword evidence="2" id="KW-0479">Metal-binding</keyword>
<dbReference type="GO" id="GO:0003887">
    <property type="term" value="F:DNA-directed DNA polymerase activity"/>
    <property type="evidence" value="ECO:0007669"/>
    <property type="project" value="UniProtKB-KW"/>
</dbReference>
<keyword evidence="9" id="KW-0233">DNA recombination</keyword>
<dbReference type="GO" id="GO:0004519">
    <property type="term" value="F:endonuclease activity"/>
    <property type="evidence" value="ECO:0007669"/>
    <property type="project" value="UniProtKB-KW"/>
</dbReference>
<gene>
    <name evidence="13" type="ORF">CR513_12928</name>
</gene>
<dbReference type="Pfam" id="PF25597">
    <property type="entry name" value="SH3_retrovirus"/>
    <property type="match status" value="1"/>
</dbReference>
<feature type="non-terminal residue" evidence="13">
    <location>
        <position position="1"/>
    </location>
</feature>
<reference evidence="13" key="1">
    <citation type="submission" date="2018-05" db="EMBL/GenBank/DDBJ databases">
        <title>Draft genome of Mucuna pruriens seed.</title>
        <authorList>
            <person name="Nnadi N.E."/>
            <person name="Vos R."/>
            <person name="Hasami M.H."/>
            <person name="Devisetty U.K."/>
            <person name="Aguiy J.C."/>
        </authorList>
    </citation>
    <scope>NUCLEOTIDE SEQUENCE [LARGE SCALE GENOMIC DNA]</scope>
    <source>
        <strain evidence="13">JCA_2017</strain>
    </source>
</reference>
<evidence type="ECO:0000313" key="14">
    <source>
        <dbReference type="Proteomes" id="UP000257109"/>
    </source>
</evidence>
<evidence type="ECO:0000256" key="7">
    <source>
        <dbReference type="ARBA" id="ARBA00022918"/>
    </source>
</evidence>
<keyword evidence="8" id="KW-0239">DNA-directed DNA polymerase</keyword>
<dbReference type="GO" id="GO:0003964">
    <property type="term" value="F:RNA-directed DNA polymerase activity"/>
    <property type="evidence" value="ECO:0007669"/>
    <property type="project" value="UniProtKB-KW"/>
</dbReference>
<evidence type="ECO:0000256" key="1">
    <source>
        <dbReference type="ARBA" id="ARBA00022722"/>
    </source>
</evidence>
<keyword evidence="7" id="KW-0695">RNA-directed DNA polymerase</keyword>
<dbReference type="Proteomes" id="UP000257109">
    <property type="component" value="Unassembled WGS sequence"/>
</dbReference>
<keyword evidence="4" id="KW-0378">Hydrolase</keyword>
<keyword evidence="8" id="KW-0808">Transferase</keyword>
<accession>A0A371HKZ5</accession>
<keyword evidence="10" id="KW-0175">Coiled coil</keyword>
<proteinExistence type="predicted"/>
<dbReference type="InterPro" id="IPR057670">
    <property type="entry name" value="SH3_retrovirus"/>
</dbReference>
<dbReference type="GO" id="GO:0015074">
    <property type="term" value="P:DNA integration"/>
    <property type="evidence" value="ECO:0007669"/>
    <property type="project" value="UniProtKB-KW"/>
</dbReference>
<dbReference type="STRING" id="157652.A0A371HKZ5"/>
<evidence type="ECO:0000256" key="3">
    <source>
        <dbReference type="ARBA" id="ARBA00022759"/>
    </source>
</evidence>
<dbReference type="OrthoDB" id="6776856at2759"/>
<organism evidence="13 14">
    <name type="scientific">Mucuna pruriens</name>
    <name type="common">Velvet bean</name>
    <name type="synonym">Dolichos pruriens</name>
    <dbReference type="NCBI Taxonomy" id="157652"/>
    <lineage>
        <taxon>Eukaryota</taxon>
        <taxon>Viridiplantae</taxon>
        <taxon>Streptophyta</taxon>
        <taxon>Embryophyta</taxon>
        <taxon>Tracheophyta</taxon>
        <taxon>Spermatophyta</taxon>
        <taxon>Magnoliopsida</taxon>
        <taxon>eudicotyledons</taxon>
        <taxon>Gunneridae</taxon>
        <taxon>Pentapetalae</taxon>
        <taxon>rosids</taxon>
        <taxon>fabids</taxon>
        <taxon>Fabales</taxon>
        <taxon>Fabaceae</taxon>
        <taxon>Papilionoideae</taxon>
        <taxon>50 kb inversion clade</taxon>
        <taxon>NPAAA clade</taxon>
        <taxon>indigoferoid/millettioid clade</taxon>
        <taxon>Phaseoleae</taxon>
        <taxon>Mucuna</taxon>
    </lineage>
</organism>
<evidence type="ECO:0000256" key="6">
    <source>
        <dbReference type="ARBA" id="ARBA00022908"/>
    </source>
</evidence>
<dbReference type="EMBL" id="QJKJ01002292">
    <property type="protein sequence ID" value="RDY03481.1"/>
    <property type="molecule type" value="Genomic_DNA"/>
</dbReference>
<evidence type="ECO:0000256" key="5">
    <source>
        <dbReference type="ARBA" id="ARBA00022842"/>
    </source>
</evidence>
<dbReference type="PANTHER" id="PTHR42648">
    <property type="entry name" value="TRANSPOSASE, PUTATIVE-RELATED"/>
    <property type="match status" value="1"/>
</dbReference>
<protein>
    <recommendedName>
        <fullName evidence="12">Retroviral polymerase SH3-like domain-containing protein</fullName>
    </recommendedName>
</protein>
<evidence type="ECO:0000259" key="12">
    <source>
        <dbReference type="Pfam" id="PF25597"/>
    </source>
</evidence>